<feature type="compositionally biased region" description="Basic and acidic residues" evidence="1">
    <location>
        <begin position="211"/>
        <end position="226"/>
    </location>
</feature>
<evidence type="ECO:0000313" key="3">
    <source>
        <dbReference type="Proteomes" id="UP000193685"/>
    </source>
</evidence>
<keyword evidence="3" id="KW-1185">Reference proteome</keyword>
<name>A0A1Y2EYF2_PROLT</name>
<dbReference type="AlphaFoldDB" id="A0A1Y2EYF2"/>
<accession>A0A1Y2EYF2</accession>
<comment type="caution">
    <text evidence="2">The sequence shown here is derived from an EMBL/GenBank/DDBJ whole genome shotgun (WGS) entry which is preliminary data.</text>
</comment>
<dbReference type="RefSeq" id="XP_040722698.1">
    <property type="nucleotide sequence ID" value="XM_040871588.1"/>
</dbReference>
<dbReference type="GeneID" id="63788187"/>
<feature type="region of interest" description="Disordered" evidence="1">
    <location>
        <begin position="208"/>
        <end position="264"/>
    </location>
</feature>
<gene>
    <name evidence="2" type="ORF">BCR37DRAFT_395170</name>
</gene>
<organism evidence="2 3">
    <name type="scientific">Protomyces lactucae-debilis</name>
    <dbReference type="NCBI Taxonomy" id="2754530"/>
    <lineage>
        <taxon>Eukaryota</taxon>
        <taxon>Fungi</taxon>
        <taxon>Dikarya</taxon>
        <taxon>Ascomycota</taxon>
        <taxon>Taphrinomycotina</taxon>
        <taxon>Taphrinomycetes</taxon>
        <taxon>Taphrinales</taxon>
        <taxon>Protomycetaceae</taxon>
        <taxon>Protomyces</taxon>
    </lineage>
</organism>
<protein>
    <submittedName>
        <fullName evidence="2">Uncharacterized protein</fullName>
    </submittedName>
</protein>
<sequence>MALQLPVGRFWRSKWLKYVCVVLVVVGLFFCGWDALPDTSLQLPSLTTPEVLSTMFDPPILYATEFDNLSSIAATVGIPIGLLESIIQTNDLSKPVTVVPNKHHENASEQAVGTSTLQKRVLDGDIMLNDQPVFDCPADYPIFWGAVCVATPEGSSRSGGYEMRCGGDTEHHPQIILRRWCPPDEFCLQLNRFTLPWVQCGKIYPRSKGAGRKDHDKDKDKDKDTEPAGGKKSGKKPGLWSKLIKGSSSKSVSIRTGSGEGRSGRQRAVNFNAFLMTTHEPLEASQSHWLVKPAVPITCSSVETGQELCKTDVSSTSVNSFACRPTGIFSIKDSSTIKCDFQLKASQAAIFVGISMWYPASVAIKKTIG</sequence>
<dbReference type="EMBL" id="MCFI01000022">
    <property type="protein sequence ID" value="ORY76618.1"/>
    <property type="molecule type" value="Genomic_DNA"/>
</dbReference>
<reference evidence="2 3" key="1">
    <citation type="submission" date="2016-07" db="EMBL/GenBank/DDBJ databases">
        <title>Pervasive Adenine N6-methylation of Active Genes in Fungi.</title>
        <authorList>
            <consortium name="DOE Joint Genome Institute"/>
            <person name="Mondo S.J."/>
            <person name="Dannebaum R.O."/>
            <person name="Kuo R.C."/>
            <person name="Labutti K."/>
            <person name="Haridas S."/>
            <person name="Kuo A."/>
            <person name="Salamov A."/>
            <person name="Ahrendt S.R."/>
            <person name="Lipzen A."/>
            <person name="Sullivan W."/>
            <person name="Andreopoulos W.B."/>
            <person name="Clum A."/>
            <person name="Lindquist E."/>
            <person name="Daum C."/>
            <person name="Ramamoorthy G.K."/>
            <person name="Gryganskyi A."/>
            <person name="Culley D."/>
            <person name="Magnuson J.K."/>
            <person name="James T.Y."/>
            <person name="O'Malley M.A."/>
            <person name="Stajich J.E."/>
            <person name="Spatafora J.W."/>
            <person name="Visel A."/>
            <person name="Grigoriev I.V."/>
        </authorList>
    </citation>
    <scope>NUCLEOTIDE SEQUENCE [LARGE SCALE GENOMIC DNA]</scope>
    <source>
        <strain evidence="2 3">12-1054</strain>
    </source>
</reference>
<proteinExistence type="predicted"/>
<dbReference type="Proteomes" id="UP000193685">
    <property type="component" value="Unassembled WGS sequence"/>
</dbReference>
<feature type="compositionally biased region" description="Polar residues" evidence="1">
    <location>
        <begin position="246"/>
        <end position="256"/>
    </location>
</feature>
<evidence type="ECO:0000313" key="2">
    <source>
        <dbReference type="EMBL" id="ORY76618.1"/>
    </source>
</evidence>
<evidence type="ECO:0000256" key="1">
    <source>
        <dbReference type="SAM" id="MobiDB-lite"/>
    </source>
</evidence>